<dbReference type="AlphaFoldDB" id="A0A383EWD0"/>
<sequence length="158" mass="16490">MADETPTTVEEVLPEEGGGTEFDTPTKLTESLTGKLATQADVIPAIPPKLPTGTAAVSTPQVVKEEEELFPSVPDLPQRVPATQEASITGLEIAAPPREAAATYQSFVEEGTPEFAAAQGQVSAESLIGDIQGAVSAESQALAQTEQLDEKATVQFQL</sequence>
<feature type="region of interest" description="Disordered" evidence="1">
    <location>
        <begin position="1"/>
        <end position="26"/>
    </location>
</feature>
<feature type="non-terminal residue" evidence="2">
    <location>
        <position position="158"/>
    </location>
</feature>
<accession>A0A383EWD0</accession>
<name>A0A383EWD0_9ZZZZ</name>
<reference evidence="2" key="1">
    <citation type="submission" date="2018-05" db="EMBL/GenBank/DDBJ databases">
        <authorList>
            <person name="Lanie J.A."/>
            <person name="Ng W.-L."/>
            <person name="Kazmierczak K.M."/>
            <person name="Andrzejewski T.M."/>
            <person name="Davidsen T.M."/>
            <person name="Wayne K.J."/>
            <person name="Tettelin H."/>
            <person name="Glass J.I."/>
            <person name="Rusch D."/>
            <person name="Podicherti R."/>
            <person name="Tsui H.-C.T."/>
            <person name="Winkler M.E."/>
        </authorList>
    </citation>
    <scope>NUCLEOTIDE SEQUENCE</scope>
</reference>
<gene>
    <name evidence="2" type="ORF">METZ01_LOCUS513252</name>
</gene>
<protein>
    <submittedName>
        <fullName evidence="2">Uncharacterized protein</fullName>
    </submittedName>
</protein>
<organism evidence="2">
    <name type="scientific">marine metagenome</name>
    <dbReference type="NCBI Taxonomy" id="408172"/>
    <lineage>
        <taxon>unclassified sequences</taxon>
        <taxon>metagenomes</taxon>
        <taxon>ecological metagenomes</taxon>
    </lineage>
</organism>
<evidence type="ECO:0000313" key="2">
    <source>
        <dbReference type="EMBL" id="SVE60398.1"/>
    </source>
</evidence>
<feature type="compositionally biased region" description="Low complexity" evidence="1">
    <location>
        <begin position="1"/>
        <end position="11"/>
    </location>
</feature>
<evidence type="ECO:0000256" key="1">
    <source>
        <dbReference type="SAM" id="MobiDB-lite"/>
    </source>
</evidence>
<dbReference type="EMBL" id="UINC01228889">
    <property type="protein sequence ID" value="SVE60398.1"/>
    <property type="molecule type" value="Genomic_DNA"/>
</dbReference>
<proteinExistence type="predicted"/>